<keyword evidence="4" id="KW-1185">Reference proteome</keyword>
<reference evidence="3" key="1">
    <citation type="journal article" date="2019" name="PLoS Negl. Trop. Dis.">
        <title>Revisiting the worldwide diversity of Leptospira species in the environment.</title>
        <authorList>
            <person name="Vincent A.T."/>
            <person name="Schiettekatte O."/>
            <person name="Bourhy P."/>
            <person name="Veyrier F.J."/>
            <person name="Picardeau M."/>
        </authorList>
    </citation>
    <scope>NUCLEOTIDE SEQUENCE [LARGE SCALE GENOMIC DNA]</scope>
    <source>
        <strain evidence="3">201702476</strain>
    </source>
</reference>
<feature type="transmembrane region" description="Helical" evidence="1">
    <location>
        <begin position="74"/>
        <end position="93"/>
    </location>
</feature>
<keyword evidence="1" id="KW-1133">Transmembrane helix</keyword>
<feature type="domain" description="PilZ" evidence="2">
    <location>
        <begin position="260"/>
        <end position="345"/>
    </location>
</feature>
<dbReference type="GO" id="GO:0035438">
    <property type="term" value="F:cyclic-di-GMP binding"/>
    <property type="evidence" value="ECO:0007669"/>
    <property type="project" value="InterPro"/>
</dbReference>
<organism evidence="3 4">
    <name type="scientific">Leptospira ognonensis</name>
    <dbReference type="NCBI Taxonomy" id="2484945"/>
    <lineage>
        <taxon>Bacteria</taxon>
        <taxon>Pseudomonadati</taxon>
        <taxon>Spirochaetota</taxon>
        <taxon>Spirochaetia</taxon>
        <taxon>Leptospirales</taxon>
        <taxon>Leptospiraceae</taxon>
        <taxon>Leptospira</taxon>
    </lineage>
</organism>
<evidence type="ECO:0000313" key="4">
    <source>
        <dbReference type="Proteomes" id="UP000297693"/>
    </source>
</evidence>
<sequence length="364" mass="41673">MSLRIFNYPVPILFVSILFISIPILNLFFTAALYDLSHQNWTHVFERIQPLQYVLSGLSIIIAYGLLTKKKFGYYLFLLFATILASYNVWMIAWISLGKKLFLAGVRLQTPEIIGNAIFTSITLGAIFYFLRREISAPYLSSIDRGWRGGYRETHPIPFHWQTNNSEKVGDGFTINVSGTGALLPLVSEHGLKEGEWIAINLKLENEKRELMDIGIKGEVIRIDRDDEGMETAGIRFHFESNQKEIREEFLKFLARVFSPRYPVQNEISAGKTEANESTGELVNISTEGLYIKSEIVYELNVPLSIKIHTRSGNIALKGIVRWSNPNARYGKPKGYGLQIESVENVAKFKVWVWKQKFRIFHGR</sequence>
<proteinExistence type="predicted"/>
<evidence type="ECO:0000313" key="3">
    <source>
        <dbReference type="EMBL" id="TGL63895.1"/>
    </source>
</evidence>
<dbReference type="RefSeq" id="WP_135621391.1">
    <property type="nucleotide sequence ID" value="NZ_RQGD01000002.1"/>
</dbReference>
<feature type="transmembrane region" description="Helical" evidence="1">
    <location>
        <begin position="12"/>
        <end position="34"/>
    </location>
</feature>
<dbReference type="Proteomes" id="UP000297693">
    <property type="component" value="Unassembled WGS sequence"/>
</dbReference>
<keyword evidence="1" id="KW-0472">Membrane</keyword>
<dbReference type="Pfam" id="PF07238">
    <property type="entry name" value="PilZ"/>
    <property type="match status" value="2"/>
</dbReference>
<comment type="caution">
    <text evidence="3">The sequence shown here is derived from an EMBL/GenBank/DDBJ whole genome shotgun (WGS) entry which is preliminary data.</text>
</comment>
<keyword evidence="1" id="KW-0812">Transmembrane</keyword>
<feature type="transmembrane region" description="Helical" evidence="1">
    <location>
        <begin position="113"/>
        <end position="131"/>
    </location>
</feature>
<dbReference type="AlphaFoldDB" id="A0A4R9KD88"/>
<dbReference type="InterPro" id="IPR009875">
    <property type="entry name" value="PilZ_domain"/>
</dbReference>
<feature type="transmembrane region" description="Helical" evidence="1">
    <location>
        <begin position="50"/>
        <end position="67"/>
    </location>
</feature>
<protein>
    <submittedName>
        <fullName evidence="3">PilZ domain-containing protein</fullName>
    </submittedName>
</protein>
<name>A0A4R9KD88_9LEPT</name>
<evidence type="ECO:0000259" key="2">
    <source>
        <dbReference type="Pfam" id="PF07238"/>
    </source>
</evidence>
<dbReference type="OrthoDB" id="318030at2"/>
<feature type="domain" description="PilZ" evidence="2">
    <location>
        <begin position="156"/>
        <end position="253"/>
    </location>
</feature>
<dbReference type="Gene3D" id="2.40.10.220">
    <property type="entry name" value="predicted glycosyltransferase like domains"/>
    <property type="match status" value="2"/>
</dbReference>
<dbReference type="EMBL" id="RQGD01000002">
    <property type="protein sequence ID" value="TGL63895.1"/>
    <property type="molecule type" value="Genomic_DNA"/>
</dbReference>
<evidence type="ECO:0000256" key="1">
    <source>
        <dbReference type="SAM" id="Phobius"/>
    </source>
</evidence>
<gene>
    <name evidence="3" type="ORF">EHQ58_00575</name>
</gene>
<accession>A0A4R9KD88</accession>